<dbReference type="PIRSF" id="PIRSF001092">
    <property type="entry name" value="Alpha-L-fucosidase"/>
    <property type="match status" value="1"/>
</dbReference>
<evidence type="ECO:0000256" key="1">
    <source>
        <dbReference type="ARBA" id="ARBA00004071"/>
    </source>
</evidence>
<evidence type="ECO:0000256" key="6">
    <source>
        <dbReference type="ARBA" id="ARBA00023295"/>
    </source>
</evidence>
<keyword evidence="5" id="KW-0378">Hydrolase</keyword>
<dbReference type="InterPro" id="IPR000933">
    <property type="entry name" value="Glyco_hydro_29"/>
</dbReference>
<comment type="function">
    <text evidence="1">Alpha-L-fucosidase is responsible for hydrolyzing the alpha-1,6-linked fucose joined to the reducing-end N-acetylglucosamine of the carbohydrate moieties of glycoproteins.</text>
</comment>
<protein>
    <recommendedName>
        <fullName evidence="3">alpha-L-fucosidase</fullName>
        <ecNumber evidence="3">3.2.1.51</ecNumber>
    </recommendedName>
</protein>
<dbReference type="PANTHER" id="PTHR10030">
    <property type="entry name" value="ALPHA-L-FUCOSIDASE"/>
    <property type="match status" value="1"/>
</dbReference>
<evidence type="ECO:0000259" key="7">
    <source>
        <dbReference type="Pfam" id="PF01120"/>
    </source>
</evidence>
<organism evidence="8 9">
    <name type="scientific">Tessaracoccus aquimaris</name>
    <dbReference type="NCBI Taxonomy" id="1332264"/>
    <lineage>
        <taxon>Bacteria</taxon>
        <taxon>Bacillati</taxon>
        <taxon>Actinomycetota</taxon>
        <taxon>Actinomycetes</taxon>
        <taxon>Propionibacteriales</taxon>
        <taxon>Propionibacteriaceae</taxon>
        <taxon>Tessaracoccus</taxon>
    </lineage>
</organism>
<dbReference type="AlphaFoldDB" id="A0A1Q2CP20"/>
<evidence type="ECO:0000256" key="4">
    <source>
        <dbReference type="ARBA" id="ARBA00022729"/>
    </source>
</evidence>
<dbReference type="PANTHER" id="PTHR10030:SF37">
    <property type="entry name" value="ALPHA-L-FUCOSIDASE-RELATED"/>
    <property type="match status" value="1"/>
</dbReference>
<evidence type="ECO:0000313" key="9">
    <source>
        <dbReference type="Proteomes" id="UP000188145"/>
    </source>
</evidence>
<keyword evidence="6" id="KW-0326">Glycosidase</keyword>
<accession>A0A1Q2CP20</accession>
<evidence type="ECO:0000256" key="2">
    <source>
        <dbReference type="ARBA" id="ARBA00007951"/>
    </source>
</evidence>
<dbReference type="InterPro" id="IPR017853">
    <property type="entry name" value="GH"/>
</dbReference>
<dbReference type="KEGG" id="tes:BW730_10555"/>
<dbReference type="OrthoDB" id="5526311at2"/>
<dbReference type="GO" id="GO:0016139">
    <property type="term" value="P:glycoside catabolic process"/>
    <property type="evidence" value="ECO:0007669"/>
    <property type="project" value="TreeGrafter"/>
</dbReference>
<dbReference type="STRING" id="1332264.BW730_10555"/>
<evidence type="ECO:0000313" key="8">
    <source>
        <dbReference type="EMBL" id="AQP47867.1"/>
    </source>
</evidence>
<dbReference type="SMART" id="SM00812">
    <property type="entry name" value="Alpha_L_fucos"/>
    <property type="match status" value="1"/>
</dbReference>
<name>A0A1Q2CP20_9ACTN</name>
<dbReference type="EC" id="3.2.1.51" evidence="3"/>
<evidence type="ECO:0000256" key="3">
    <source>
        <dbReference type="ARBA" id="ARBA00012662"/>
    </source>
</evidence>
<evidence type="ECO:0000256" key="5">
    <source>
        <dbReference type="ARBA" id="ARBA00022801"/>
    </source>
</evidence>
<dbReference type="InterPro" id="IPR057739">
    <property type="entry name" value="Glyco_hydro_29_N"/>
</dbReference>
<dbReference type="Proteomes" id="UP000188145">
    <property type="component" value="Chromosome"/>
</dbReference>
<dbReference type="PRINTS" id="PR00741">
    <property type="entry name" value="GLHYDRLASE29"/>
</dbReference>
<feature type="domain" description="Glycoside hydrolase family 29 N-terminal" evidence="7">
    <location>
        <begin position="21"/>
        <end position="359"/>
    </location>
</feature>
<proteinExistence type="inferred from homology"/>
<comment type="similarity">
    <text evidence="2">Belongs to the glycosyl hydrolase 29 family.</text>
</comment>
<dbReference type="InterPro" id="IPR016286">
    <property type="entry name" value="FUC_metazoa-typ"/>
</dbReference>
<dbReference type="GO" id="GO:0004560">
    <property type="term" value="F:alpha-L-fucosidase activity"/>
    <property type="evidence" value="ECO:0007669"/>
    <property type="project" value="InterPro"/>
</dbReference>
<reference evidence="9" key="1">
    <citation type="submission" date="2017-02" db="EMBL/GenBank/DDBJ databases">
        <title>Tessaracoccus aquaemaris sp. nov., isolated from the intestine of a Korean rockfish, Sebastes schlegelii, in a marine aquaculture pond.</title>
        <authorList>
            <person name="Tak E.J."/>
            <person name="Bae J.-W."/>
        </authorList>
    </citation>
    <scope>NUCLEOTIDE SEQUENCE [LARGE SCALE GENOMIC DNA]</scope>
    <source>
        <strain evidence="9">NSG39</strain>
    </source>
</reference>
<dbReference type="SUPFAM" id="SSF51445">
    <property type="entry name" value="(Trans)glycosidases"/>
    <property type="match status" value="1"/>
</dbReference>
<dbReference type="Pfam" id="PF01120">
    <property type="entry name" value="Alpha_L_fucos"/>
    <property type="match status" value="1"/>
</dbReference>
<dbReference type="EMBL" id="CP019606">
    <property type="protein sequence ID" value="AQP47867.1"/>
    <property type="molecule type" value="Genomic_DNA"/>
</dbReference>
<keyword evidence="9" id="KW-1185">Reference proteome</keyword>
<dbReference type="GO" id="GO:0005764">
    <property type="term" value="C:lysosome"/>
    <property type="evidence" value="ECO:0007669"/>
    <property type="project" value="TreeGrafter"/>
</dbReference>
<dbReference type="RefSeq" id="WP_077686195.1">
    <property type="nucleotide sequence ID" value="NZ_CP019606.1"/>
</dbReference>
<dbReference type="GO" id="GO:0006004">
    <property type="term" value="P:fucose metabolic process"/>
    <property type="evidence" value="ECO:0007669"/>
    <property type="project" value="InterPro"/>
</dbReference>
<dbReference type="Gene3D" id="3.20.20.80">
    <property type="entry name" value="Glycosidases"/>
    <property type="match status" value="1"/>
</dbReference>
<gene>
    <name evidence="8" type="ORF">BW730_10555</name>
</gene>
<keyword evidence="4" id="KW-0732">Signal</keyword>
<sequence>MLNFETRTGPDFGANPPHYPEARVPEWYRDAKLGFFIHWGLYSVPAWATTHGPGGVPVEDAYTHHQYAEWYGNTVRIAGSPTWERHQRVFGVGTSYEDLADLWKAEAFDADAFVAELVGAGARYVIPTTKHHEGFCLWDTPSTGFNAARRGPRRDLVQELHDATRAAGARFGVYYSGALDWHVSDFPPIESDTDLFRFRRNDKQFARYSADQLEELVARFAPDVLWNDIEWPDGGKDADEHSLAEMFRRYYLAVPDGVINDRWGVPYHGFLTREYSHVPEIMADPWEATRGLGFSFGFNQDEDDSHSLSGAALIRLLVDVVSKNGNLLINVGPRADGSIPGLQLAAMRELGAWLRTNGQAVYGTRPWLRAGEATGAPRAYTASGGAVHVHALDPSTGRLELPAELDGRAATWAGGAEAAIERRDGAAVLLIPDALRAEPVAVATFGEVR</sequence>